<name>A0A426Z0T9_ENSVE</name>
<accession>A0A426Z0T9</accession>
<reference evidence="1 2" key="1">
    <citation type="journal article" date="2014" name="Agronomy (Basel)">
        <title>A Draft Genome Sequence for Ensete ventricosum, the Drought-Tolerant Tree Against Hunger.</title>
        <authorList>
            <person name="Harrison J."/>
            <person name="Moore K.A."/>
            <person name="Paszkiewicz K."/>
            <person name="Jones T."/>
            <person name="Grant M."/>
            <person name="Ambacheew D."/>
            <person name="Muzemil S."/>
            <person name="Studholme D.J."/>
        </authorList>
    </citation>
    <scope>NUCLEOTIDE SEQUENCE [LARGE SCALE GENOMIC DNA]</scope>
</reference>
<dbReference type="AlphaFoldDB" id="A0A426Z0T9"/>
<comment type="caution">
    <text evidence="1">The sequence shown here is derived from an EMBL/GenBank/DDBJ whole genome shotgun (WGS) entry which is preliminary data.</text>
</comment>
<proteinExistence type="predicted"/>
<organism evidence="1 2">
    <name type="scientific">Ensete ventricosum</name>
    <name type="common">Abyssinian banana</name>
    <name type="synonym">Musa ensete</name>
    <dbReference type="NCBI Taxonomy" id="4639"/>
    <lineage>
        <taxon>Eukaryota</taxon>
        <taxon>Viridiplantae</taxon>
        <taxon>Streptophyta</taxon>
        <taxon>Embryophyta</taxon>
        <taxon>Tracheophyta</taxon>
        <taxon>Spermatophyta</taxon>
        <taxon>Magnoliopsida</taxon>
        <taxon>Liliopsida</taxon>
        <taxon>Zingiberales</taxon>
        <taxon>Musaceae</taxon>
        <taxon>Ensete</taxon>
    </lineage>
</organism>
<dbReference type="EMBL" id="AMZH03009098">
    <property type="protein sequence ID" value="RRT57584.1"/>
    <property type="molecule type" value="Genomic_DNA"/>
</dbReference>
<evidence type="ECO:0000313" key="2">
    <source>
        <dbReference type="Proteomes" id="UP000287651"/>
    </source>
</evidence>
<gene>
    <name evidence="1" type="ORF">B296_00023245</name>
</gene>
<dbReference type="Proteomes" id="UP000287651">
    <property type="component" value="Unassembled WGS sequence"/>
</dbReference>
<sequence>MGLFRLVTGLPGPSGFGSASTAEQVTDGIDASHLTVIITGASPAPIFFVPLSTALSSAVPLMAVRGAKITHFHLLEECSPGVLCLLDDIKFPYV</sequence>
<evidence type="ECO:0000313" key="1">
    <source>
        <dbReference type="EMBL" id="RRT57584.1"/>
    </source>
</evidence>
<protein>
    <submittedName>
        <fullName evidence="1">Uncharacterized protein</fullName>
    </submittedName>
</protein>